<dbReference type="PROSITE" id="PS50088">
    <property type="entry name" value="ANK_REPEAT"/>
    <property type="match status" value="2"/>
</dbReference>
<organism evidence="4 5">
    <name type="scientific">Penicillium vulpinum</name>
    <dbReference type="NCBI Taxonomy" id="29845"/>
    <lineage>
        <taxon>Eukaryota</taxon>
        <taxon>Fungi</taxon>
        <taxon>Dikarya</taxon>
        <taxon>Ascomycota</taxon>
        <taxon>Pezizomycotina</taxon>
        <taxon>Eurotiomycetes</taxon>
        <taxon>Eurotiomycetidae</taxon>
        <taxon>Eurotiales</taxon>
        <taxon>Aspergillaceae</taxon>
        <taxon>Penicillium</taxon>
    </lineage>
</organism>
<name>A0A1V6S2Y6_9EURO</name>
<gene>
    <name evidence="4" type="ORF">PENVUL_c011G02804</name>
</gene>
<dbReference type="Gene3D" id="1.25.40.20">
    <property type="entry name" value="Ankyrin repeat-containing domain"/>
    <property type="match status" value="4"/>
</dbReference>
<proteinExistence type="predicted"/>
<accession>A0A1V6S2Y6</accession>
<evidence type="ECO:0000256" key="3">
    <source>
        <dbReference type="PROSITE-ProRule" id="PRU00023"/>
    </source>
</evidence>
<dbReference type="STRING" id="29845.A0A1V6S2Y6"/>
<dbReference type="InterPro" id="IPR036770">
    <property type="entry name" value="Ankyrin_rpt-contain_sf"/>
</dbReference>
<protein>
    <submittedName>
        <fullName evidence="4">Uncharacterized protein</fullName>
    </submittedName>
</protein>
<reference evidence="5" key="1">
    <citation type="journal article" date="2017" name="Nat. Microbiol.">
        <title>Global analysis of biosynthetic gene clusters reveals vast potential of secondary metabolite production in Penicillium species.</title>
        <authorList>
            <person name="Nielsen J.C."/>
            <person name="Grijseels S."/>
            <person name="Prigent S."/>
            <person name="Ji B."/>
            <person name="Dainat J."/>
            <person name="Nielsen K.F."/>
            <person name="Frisvad J.C."/>
            <person name="Workman M."/>
            <person name="Nielsen J."/>
        </authorList>
    </citation>
    <scope>NUCLEOTIDE SEQUENCE [LARGE SCALE GENOMIC DNA]</scope>
    <source>
        <strain evidence="5">IBT 29486</strain>
    </source>
</reference>
<evidence type="ECO:0000256" key="1">
    <source>
        <dbReference type="ARBA" id="ARBA00022737"/>
    </source>
</evidence>
<feature type="repeat" description="ANK" evidence="3">
    <location>
        <begin position="219"/>
        <end position="259"/>
    </location>
</feature>
<dbReference type="PANTHER" id="PTHR24189">
    <property type="entry name" value="MYOTROPHIN"/>
    <property type="match status" value="1"/>
</dbReference>
<dbReference type="SMART" id="SM00248">
    <property type="entry name" value="ANK"/>
    <property type="match status" value="5"/>
</dbReference>
<comment type="caution">
    <text evidence="4">The sequence shown here is derived from an EMBL/GenBank/DDBJ whole genome shotgun (WGS) entry which is preliminary data.</text>
</comment>
<dbReference type="InterPro" id="IPR002110">
    <property type="entry name" value="Ankyrin_rpt"/>
</dbReference>
<feature type="repeat" description="ANK" evidence="3">
    <location>
        <begin position="260"/>
        <end position="293"/>
    </location>
</feature>
<dbReference type="SUPFAM" id="SSF48403">
    <property type="entry name" value="Ankyrin repeat"/>
    <property type="match status" value="2"/>
</dbReference>
<keyword evidence="2 3" id="KW-0040">ANK repeat</keyword>
<evidence type="ECO:0000313" key="5">
    <source>
        <dbReference type="Proteomes" id="UP000191518"/>
    </source>
</evidence>
<keyword evidence="5" id="KW-1185">Reference proteome</keyword>
<dbReference type="InterPro" id="IPR050745">
    <property type="entry name" value="Multifunctional_regulatory"/>
</dbReference>
<dbReference type="EMBL" id="MDYP01000011">
    <property type="protein sequence ID" value="OQE08089.1"/>
    <property type="molecule type" value="Genomic_DNA"/>
</dbReference>
<keyword evidence="1" id="KW-0677">Repeat</keyword>
<evidence type="ECO:0000256" key="2">
    <source>
        <dbReference type="ARBA" id="ARBA00023043"/>
    </source>
</evidence>
<dbReference type="Proteomes" id="UP000191518">
    <property type="component" value="Unassembled WGS sequence"/>
</dbReference>
<dbReference type="AlphaFoldDB" id="A0A1V6S2Y6"/>
<evidence type="ECO:0000313" key="4">
    <source>
        <dbReference type="EMBL" id="OQE08089.1"/>
    </source>
</evidence>
<sequence length="387" mass="42937">MADFLLKHGADVNAEFKTLSMGEWSPALPTVTPLDLAVGRGNSVMTLLLLQNGAKMRDGITLSRAIEHGAILAWINTESPGYWDDDGFEAPGVAPKYDFRTVVEVLNLYGADINQDCLLHYAVECYGSLDDGVIEHLLFLGANVHAKDSSGFSVISYAFEAEENTTQRIKAFVELLQLYGAKVDPEELHGPLQNAILSRDLEYLELVLDYGADVNFLYDGGTYLHLAITHLAYDVDDTIQEKFVKALLNRGADVLLRNTESKTPLELAMSFSWKKNIAKLLLDAGAKVQCQGKEGTRLLNCLIVDDLAGRFYPDTNRLQYYLEAMETDPSEFESHHDFSDVDDMIGLLLEYGARPDYVDDSGQCPLDQQGAKLFSALHPWLSKRKGA</sequence>